<dbReference type="PANTHER" id="PTHR12039">
    <property type="entry name" value="NICOTINAMIDE MONONUCLEOTIDE ADENYLYLTRANSFERASE"/>
    <property type="match status" value="1"/>
</dbReference>
<evidence type="ECO:0000313" key="3">
    <source>
        <dbReference type="EMBL" id="KXZ49156.1"/>
    </source>
</evidence>
<organism evidence="3 4">
    <name type="scientific">Gonium pectorale</name>
    <name type="common">Green alga</name>
    <dbReference type="NCBI Taxonomy" id="33097"/>
    <lineage>
        <taxon>Eukaryota</taxon>
        <taxon>Viridiplantae</taxon>
        <taxon>Chlorophyta</taxon>
        <taxon>core chlorophytes</taxon>
        <taxon>Chlorophyceae</taxon>
        <taxon>CS clade</taxon>
        <taxon>Chlamydomonadales</taxon>
        <taxon>Volvocaceae</taxon>
        <taxon>Gonium</taxon>
    </lineage>
</organism>
<dbReference type="GO" id="GO:0000309">
    <property type="term" value="F:nicotinamide-nucleotide adenylyltransferase activity"/>
    <property type="evidence" value="ECO:0007669"/>
    <property type="project" value="TreeGrafter"/>
</dbReference>
<comment type="caution">
    <text evidence="3">The sequence shown here is derived from an EMBL/GenBank/DDBJ whole genome shotgun (WGS) entry which is preliminary data.</text>
</comment>
<proteinExistence type="predicted"/>
<dbReference type="AlphaFoldDB" id="A0A150GH48"/>
<reference evidence="4" key="1">
    <citation type="journal article" date="2016" name="Nat. Commun.">
        <title>The Gonium pectorale genome demonstrates co-option of cell cycle regulation during the evolution of multicellularity.</title>
        <authorList>
            <person name="Hanschen E.R."/>
            <person name="Marriage T.N."/>
            <person name="Ferris P.J."/>
            <person name="Hamaji T."/>
            <person name="Toyoda A."/>
            <person name="Fujiyama A."/>
            <person name="Neme R."/>
            <person name="Noguchi H."/>
            <person name="Minakuchi Y."/>
            <person name="Suzuki M."/>
            <person name="Kawai-Toyooka H."/>
            <person name="Smith D.R."/>
            <person name="Sparks H."/>
            <person name="Anderson J."/>
            <person name="Bakaric R."/>
            <person name="Luria V."/>
            <person name="Karger A."/>
            <person name="Kirschner M.W."/>
            <person name="Durand P.M."/>
            <person name="Michod R.E."/>
            <person name="Nozaki H."/>
            <person name="Olson B.J."/>
        </authorList>
    </citation>
    <scope>NUCLEOTIDE SEQUENCE [LARGE SCALE GENOMIC DNA]</scope>
    <source>
        <strain evidence="4">NIES-2863</strain>
    </source>
</reference>
<dbReference type="Proteomes" id="UP000075714">
    <property type="component" value="Unassembled WGS sequence"/>
</dbReference>
<keyword evidence="4" id="KW-1185">Reference proteome</keyword>
<sequence length="454" mass="45966">MPWGVPFRSLIRRDRGGTLSAAAAAAAAAAATAWGSWGVASSAEGPSAATPSKDRYAAATAAAPASSSAASAASAAAAAADAGPRLPVHKLACRADVPPPRLPVVLVCCGSFNPPTVMHLRCVELAAEELRRRGHDVWGAYLSPVADAYGKKGLAPAADRVAMCRLATGEDPDSDAAPRCRSGSGQSWRRDPDPELDLAMVYDWEARQPGYTRTLAVLRRVEAELQDWLAGAGARETSAPLPEATGGAAATASTAAATTTMAMASTAPLPSPPSAPGAPSAAAVPHLGAQAAAGAGAVARLDTEPVPRPTAAAPRPRAQRPGAQQPGPVRAVLLCGADVLASMAVPGVWRDPEVILREHGVVCVAREGTDLEALLATPGSVLYDHRDRVVLVYDRVGNSISSSAVRGELAAGRPARHLVPPGVLSYIYGRGLYGARVARGAGSGASSAEGTGGA</sequence>
<evidence type="ECO:0000259" key="2">
    <source>
        <dbReference type="Pfam" id="PF01467"/>
    </source>
</evidence>
<evidence type="ECO:0000313" key="4">
    <source>
        <dbReference type="Proteomes" id="UP000075714"/>
    </source>
</evidence>
<protein>
    <submittedName>
        <fullName evidence="3">NIC1 protein</fullName>
    </submittedName>
</protein>
<dbReference type="PANTHER" id="PTHR12039:SF0">
    <property type="entry name" value="NICOTINAMIDE-NUCLEOTIDE ADENYLYLTRANSFERASE"/>
    <property type="match status" value="1"/>
</dbReference>
<gene>
    <name evidence="3" type="ORF">GPECTOR_23g83</name>
</gene>
<name>A0A150GH48_GONPE</name>
<feature type="compositionally biased region" description="Low complexity" evidence="1">
    <location>
        <begin position="309"/>
        <end position="326"/>
    </location>
</feature>
<dbReference type="Gene3D" id="3.40.50.620">
    <property type="entry name" value="HUPs"/>
    <property type="match status" value="1"/>
</dbReference>
<dbReference type="InterPro" id="IPR004821">
    <property type="entry name" value="Cyt_trans-like"/>
</dbReference>
<feature type="region of interest" description="Disordered" evidence="1">
    <location>
        <begin position="169"/>
        <end position="192"/>
    </location>
</feature>
<dbReference type="Pfam" id="PF01467">
    <property type="entry name" value="CTP_transf_like"/>
    <property type="match status" value="1"/>
</dbReference>
<accession>A0A150GH48</accession>
<dbReference type="InterPro" id="IPR014729">
    <property type="entry name" value="Rossmann-like_a/b/a_fold"/>
</dbReference>
<dbReference type="OrthoDB" id="422187at2759"/>
<feature type="domain" description="Cytidyltransferase-like" evidence="2">
    <location>
        <begin position="107"/>
        <end position="178"/>
    </location>
</feature>
<dbReference type="SUPFAM" id="SSF52374">
    <property type="entry name" value="Nucleotidylyl transferase"/>
    <property type="match status" value="1"/>
</dbReference>
<evidence type="ECO:0000256" key="1">
    <source>
        <dbReference type="SAM" id="MobiDB-lite"/>
    </source>
</evidence>
<dbReference type="EMBL" id="LSYV01000024">
    <property type="protein sequence ID" value="KXZ49156.1"/>
    <property type="molecule type" value="Genomic_DNA"/>
</dbReference>
<dbReference type="STRING" id="33097.A0A150GH48"/>
<feature type="region of interest" description="Disordered" evidence="1">
    <location>
        <begin position="306"/>
        <end position="326"/>
    </location>
</feature>
<dbReference type="InterPro" id="IPR051182">
    <property type="entry name" value="Euk_NMN_adenylyltrnsfrase"/>
</dbReference>
<dbReference type="GO" id="GO:0004515">
    <property type="term" value="F:nicotinate-nucleotide adenylyltransferase activity"/>
    <property type="evidence" value="ECO:0007669"/>
    <property type="project" value="TreeGrafter"/>
</dbReference>
<dbReference type="GO" id="GO:0009435">
    <property type="term" value="P:NAD+ biosynthetic process"/>
    <property type="evidence" value="ECO:0007669"/>
    <property type="project" value="TreeGrafter"/>
</dbReference>